<dbReference type="EMBL" id="KB446563">
    <property type="protein sequence ID" value="EME78808.1"/>
    <property type="molecule type" value="Genomic_DNA"/>
</dbReference>
<dbReference type="GeneID" id="19334015"/>
<dbReference type="HOGENOM" id="CLU_1171072_0_0_1"/>
<name>M3ANX3_PSEFD</name>
<protein>
    <submittedName>
        <fullName evidence="2">Uncharacterized protein</fullName>
    </submittedName>
</protein>
<proteinExistence type="predicted"/>
<keyword evidence="3" id="KW-1185">Reference proteome</keyword>
<accession>M3ANX3</accession>
<reference evidence="2 3" key="1">
    <citation type="journal article" date="2012" name="PLoS Pathog.">
        <title>Diverse lifestyles and strategies of plant pathogenesis encoded in the genomes of eighteen Dothideomycetes fungi.</title>
        <authorList>
            <person name="Ohm R.A."/>
            <person name="Feau N."/>
            <person name="Henrissat B."/>
            <person name="Schoch C.L."/>
            <person name="Horwitz B.A."/>
            <person name="Barry K.W."/>
            <person name="Condon B.J."/>
            <person name="Copeland A.C."/>
            <person name="Dhillon B."/>
            <person name="Glaser F."/>
            <person name="Hesse C.N."/>
            <person name="Kosti I."/>
            <person name="LaButti K."/>
            <person name="Lindquist E.A."/>
            <person name="Lucas S."/>
            <person name="Salamov A.A."/>
            <person name="Bradshaw R.E."/>
            <person name="Ciuffetti L."/>
            <person name="Hamelin R.C."/>
            <person name="Kema G.H.J."/>
            <person name="Lawrence C."/>
            <person name="Scott J.A."/>
            <person name="Spatafora J.W."/>
            <person name="Turgeon B.G."/>
            <person name="de Wit P.J.G.M."/>
            <person name="Zhong S."/>
            <person name="Goodwin S.B."/>
            <person name="Grigoriev I.V."/>
        </authorList>
    </citation>
    <scope>NUCLEOTIDE SEQUENCE [LARGE SCALE GENOMIC DNA]</scope>
    <source>
        <strain evidence="2 3">CIRAD86</strain>
    </source>
</reference>
<sequence>MSIQLLMADPNRRTNGGTGRSNGTRNALRYAHSPQVMAFLHSTLGKGKRMDSSRWAPRHGQITQTNWRTWKNRIGFDDKQRKMNDAMHNRNHRVLWNRHHQDGTSMNHALRSTVPTGAGLKQSLQVQARRPAVVKVPATPSIGISRCCSSNSSDVSARWKRRVDSRSGKGSANSRIAGSEYITRPATSPAFLRSATHQSERVSTALHLMYPACQPQPQATITCPSVLGIATSSSQNP</sequence>
<dbReference type="VEuPathDB" id="FungiDB:MYCFIDRAFT_178908"/>
<feature type="region of interest" description="Disordered" evidence="1">
    <location>
        <begin position="1"/>
        <end position="25"/>
    </location>
</feature>
<dbReference type="Proteomes" id="UP000016932">
    <property type="component" value="Unassembled WGS sequence"/>
</dbReference>
<evidence type="ECO:0000256" key="1">
    <source>
        <dbReference type="SAM" id="MobiDB-lite"/>
    </source>
</evidence>
<gene>
    <name evidence="2" type="ORF">MYCFIDRAFT_178908</name>
</gene>
<evidence type="ECO:0000313" key="2">
    <source>
        <dbReference type="EMBL" id="EME78808.1"/>
    </source>
</evidence>
<dbReference type="KEGG" id="pfj:MYCFIDRAFT_178908"/>
<dbReference type="RefSeq" id="XP_007931080.1">
    <property type="nucleotide sequence ID" value="XM_007932889.1"/>
</dbReference>
<organism evidence="2 3">
    <name type="scientific">Pseudocercospora fijiensis (strain CIRAD86)</name>
    <name type="common">Black leaf streak disease fungus</name>
    <name type="synonym">Mycosphaerella fijiensis</name>
    <dbReference type="NCBI Taxonomy" id="383855"/>
    <lineage>
        <taxon>Eukaryota</taxon>
        <taxon>Fungi</taxon>
        <taxon>Dikarya</taxon>
        <taxon>Ascomycota</taxon>
        <taxon>Pezizomycotina</taxon>
        <taxon>Dothideomycetes</taxon>
        <taxon>Dothideomycetidae</taxon>
        <taxon>Mycosphaerellales</taxon>
        <taxon>Mycosphaerellaceae</taxon>
        <taxon>Pseudocercospora</taxon>
    </lineage>
</organism>
<dbReference type="AlphaFoldDB" id="M3ANX3"/>
<evidence type="ECO:0000313" key="3">
    <source>
        <dbReference type="Proteomes" id="UP000016932"/>
    </source>
</evidence>